<dbReference type="Proteomes" id="UP001221898">
    <property type="component" value="Unassembled WGS sequence"/>
</dbReference>
<keyword evidence="5 8" id="KW-0697">Rotamase</keyword>
<keyword evidence="4 9" id="KW-0802">TPR repeat</keyword>
<dbReference type="InterPro" id="IPR001179">
    <property type="entry name" value="PPIase_FKBP_dom"/>
</dbReference>
<comment type="catalytic activity">
    <reaction evidence="1 8">
        <text>[protein]-peptidylproline (omega=180) = [protein]-peptidylproline (omega=0)</text>
        <dbReference type="Rhea" id="RHEA:16237"/>
        <dbReference type="Rhea" id="RHEA-COMP:10747"/>
        <dbReference type="Rhea" id="RHEA-COMP:10748"/>
        <dbReference type="ChEBI" id="CHEBI:83833"/>
        <dbReference type="ChEBI" id="CHEBI:83834"/>
        <dbReference type="EC" id="5.2.1.8"/>
    </reaction>
</comment>
<dbReference type="PANTHER" id="PTHR46512">
    <property type="entry name" value="PEPTIDYLPROLYL ISOMERASE"/>
    <property type="match status" value="1"/>
</dbReference>
<keyword evidence="6" id="KW-0143">Chaperone</keyword>
<feature type="domain" description="PPIase FKBP-type" evidence="11">
    <location>
        <begin position="272"/>
        <end position="358"/>
    </location>
</feature>
<evidence type="ECO:0000313" key="12">
    <source>
        <dbReference type="EMBL" id="KAJ8372163.1"/>
    </source>
</evidence>
<dbReference type="EMBL" id="JAINUG010000412">
    <property type="protein sequence ID" value="KAJ8372163.1"/>
    <property type="molecule type" value="Genomic_DNA"/>
</dbReference>
<dbReference type="SUPFAM" id="SSF54534">
    <property type="entry name" value="FKBP-like"/>
    <property type="match status" value="2"/>
</dbReference>
<sequence>MNTGERNPRRVLPGAERVTGRRVCWNTVFRSQPLQYNRERVESEAQSREHSVPSPIPHFCSENIQSSLPHRCQPGQRSPLTGNRRTSCPTEKSQRGNTITCVQWHARMTTDRELSLDEQSPTAVFATHGVDITPKKDQGVVKVVKRTGVEAERPMLGDKVFVHYTGKLLNGKKFDSSFDRKEPFSFSLGKGQVIKAWDLGVSTMQRGEVCLFLCKPEYAYGATGSPPKIPANATLLFEVELLNFKGEVLTEDGGVLRRIKVKGEGFNNPNEGATVNVHLQGSCGGRVFESRDVRFVVGEAEDVGVPLGVDRAMEKMQKGECCLLYLKPRYGFGREGKPEFDIGPNADLIYEVTLKDFEKSKESWEMDVKEKLDLAVMIKQKGTQYFKAGQFYQAVIQYQRIVSFLEMIQYQQQQAVLPGDGATWRSAVPCSSKAATRTATRYNCNKVIEMDGENEKALYRRGEARLLRNEFSLSLEDFRHVLQVNPSNRAARAQISQCQCKIREHHERDKKTYANMFQKFAEHDAKAGKLKRRKEECGASNENRDLGAKRRRKSQECP</sequence>
<dbReference type="PROSITE" id="PS50005">
    <property type="entry name" value="TPR"/>
    <property type="match status" value="1"/>
</dbReference>
<proteinExistence type="predicted"/>
<keyword evidence="13" id="KW-1185">Reference proteome</keyword>
<accession>A0AAD7R9B3</accession>
<dbReference type="InterPro" id="IPR050754">
    <property type="entry name" value="FKBP4/5/8-like"/>
</dbReference>
<dbReference type="FunFam" id="3.10.50.40:FF:000011">
    <property type="entry name" value="Peptidylprolyl isomerase"/>
    <property type="match status" value="1"/>
</dbReference>
<dbReference type="InterPro" id="IPR019734">
    <property type="entry name" value="TPR_rpt"/>
</dbReference>
<feature type="compositionally biased region" description="Basic and acidic residues" evidence="10">
    <location>
        <begin position="524"/>
        <end position="548"/>
    </location>
</feature>
<evidence type="ECO:0000259" key="11">
    <source>
        <dbReference type="PROSITE" id="PS50059"/>
    </source>
</evidence>
<evidence type="ECO:0000256" key="1">
    <source>
        <dbReference type="ARBA" id="ARBA00000971"/>
    </source>
</evidence>
<dbReference type="AlphaFoldDB" id="A0AAD7R9B3"/>
<dbReference type="Gene3D" id="3.10.50.40">
    <property type="match status" value="2"/>
</dbReference>
<evidence type="ECO:0000256" key="8">
    <source>
        <dbReference type="PROSITE-ProRule" id="PRU00277"/>
    </source>
</evidence>
<dbReference type="GO" id="GO:0003755">
    <property type="term" value="F:peptidyl-prolyl cis-trans isomerase activity"/>
    <property type="evidence" value="ECO:0007669"/>
    <property type="project" value="UniProtKB-KW"/>
</dbReference>
<evidence type="ECO:0000256" key="10">
    <source>
        <dbReference type="SAM" id="MobiDB-lite"/>
    </source>
</evidence>
<dbReference type="Gene3D" id="1.25.40.10">
    <property type="entry name" value="Tetratricopeptide repeat domain"/>
    <property type="match status" value="1"/>
</dbReference>
<evidence type="ECO:0000313" key="13">
    <source>
        <dbReference type="Proteomes" id="UP001221898"/>
    </source>
</evidence>
<comment type="caution">
    <text evidence="12">The sequence shown here is derived from an EMBL/GenBank/DDBJ whole genome shotgun (WGS) entry which is preliminary data.</text>
</comment>
<dbReference type="SUPFAM" id="SSF48452">
    <property type="entry name" value="TPR-like"/>
    <property type="match status" value="1"/>
</dbReference>
<dbReference type="PROSITE" id="PS50059">
    <property type="entry name" value="FKBP_PPIASE"/>
    <property type="match status" value="2"/>
</dbReference>
<name>A0AAD7R9B3_9TELE</name>
<dbReference type="FunFam" id="3.10.50.40:FF:000013">
    <property type="entry name" value="Peptidylprolyl isomerase"/>
    <property type="match status" value="1"/>
</dbReference>
<feature type="region of interest" description="Disordered" evidence="10">
    <location>
        <begin position="67"/>
        <end position="94"/>
    </location>
</feature>
<evidence type="ECO:0000256" key="5">
    <source>
        <dbReference type="ARBA" id="ARBA00023110"/>
    </source>
</evidence>
<feature type="domain" description="PPIase FKBP-type" evidence="11">
    <location>
        <begin position="157"/>
        <end position="245"/>
    </location>
</feature>
<evidence type="ECO:0000256" key="9">
    <source>
        <dbReference type="PROSITE-ProRule" id="PRU00339"/>
    </source>
</evidence>
<feature type="region of interest" description="Disordered" evidence="10">
    <location>
        <begin position="524"/>
        <end position="558"/>
    </location>
</feature>
<keyword evidence="3" id="KW-0677">Repeat</keyword>
<evidence type="ECO:0000256" key="7">
    <source>
        <dbReference type="ARBA" id="ARBA00023235"/>
    </source>
</evidence>
<keyword evidence="7 8" id="KW-0413">Isomerase</keyword>
<dbReference type="InterPro" id="IPR011990">
    <property type="entry name" value="TPR-like_helical_dom_sf"/>
</dbReference>
<evidence type="ECO:0000256" key="6">
    <source>
        <dbReference type="ARBA" id="ARBA00023186"/>
    </source>
</evidence>
<gene>
    <name evidence="12" type="ORF">AAFF_G00293800</name>
</gene>
<reference evidence="12" key="1">
    <citation type="journal article" date="2023" name="Science">
        <title>Genome structures resolve the early diversification of teleost fishes.</title>
        <authorList>
            <person name="Parey E."/>
            <person name="Louis A."/>
            <person name="Montfort J."/>
            <person name="Bouchez O."/>
            <person name="Roques C."/>
            <person name="Iampietro C."/>
            <person name="Lluch J."/>
            <person name="Castinel A."/>
            <person name="Donnadieu C."/>
            <person name="Desvignes T."/>
            <person name="Floi Bucao C."/>
            <person name="Jouanno E."/>
            <person name="Wen M."/>
            <person name="Mejri S."/>
            <person name="Dirks R."/>
            <person name="Jansen H."/>
            <person name="Henkel C."/>
            <person name="Chen W.J."/>
            <person name="Zahm M."/>
            <person name="Cabau C."/>
            <person name="Klopp C."/>
            <person name="Thompson A.W."/>
            <person name="Robinson-Rechavi M."/>
            <person name="Braasch I."/>
            <person name="Lecointre G."/>
            <person name="Bobe J."/>
            <person name="Postlethwait J.H."/>
            <person name="Berthelot C."/>
            <person name="Roest Crollius H."/>
            <person name="Guiguen Y."/>
        </authorList>
    </citation>
    <scope>NUCLEOTIDE SEQUENCE</scope>
    <source>
        <strain evidence="12">NC1722</strain>
    </source>
</reference>
<organism evidence="12 13">
    <name type="scientific">Aldrovandia affinis</name>
    <dbReference type="NCBI Taxonomy" id="143900"/>
    <lineage>
        <taxon>Eukaryota</taxon>
        <taxon>Metazoa</taxon>
        <taxon>Chordata</taxon>
        <taxon>Craniata</taxon>
        <taxon>Vertebrata</taxon>
        <taxon>Euteleostomi</taxon>
        <taxon>Actinopterygii</taxon>
        <taxon>Neopterygii</taxon>
        <taxon>Teleostei</taxon>
        <taxon>Notacanthiformes</taxon>
        <taxon>Halosauridae</taxon>
        <taxon>Aldrovandia</taxon>
    </lineage>
</organism>
<dbReference type="SMART" id="SM00028">
    <property type="entry name" value="TPR"/>
    <property type="match status" value="2"/>
</dbReference>
<dbReference type="EC" id="5.2.1.8" evidence="2 8"/>
<dbReference type="PANTHER" id="PTHR46512:SF9">
    <property type="entry name" value="PEPTIDYLPROLYL ISOMERASE"/>
    <property type="match status" value="1"/>
</dbReference>
<dbReference type="InterPro" id="IPR046357">
    <property type="entry name" value="PPIase_dom_sf"/>
</dbReference>
<evidence type="ECO:0000256" key="3">
    <source>
        <dbReference type="ARBA" id="ARBA00022737"/>
    </source>
</evidence>
<feature type="compositionally biased region" description="Basic residues" evidence="10">
    <location>
        <begin position="549"/>
        <end position="558"/>
    </location>
</feature>
<feature type="repeat" description="TPR" evidence="9">
    <location>
        <begin position="455"/>
        <end position="488"/>
    </location>
</feature>
<feature type="compositionally biased region" description="Polar residues" evidence="10">
    <location>
        <begin position="75"/>
        <end position="94"/>
    </location>
</feature>
<protein>
    <recommendedName>
        <fullName evidence="2 8">peptidylprolyl isomerase</fullName>
        <ecNumber evidence="2 8">5.2.1.8</ecNumber>
    </recommendedName>
</protein>
<evidence type="ECO:0000256" key="4">
    <source>
        <dbReference type="ARBA" id="ARBA00022803"/>
    </source>
</evidence>
<dbReference type="Pfam" id="PF00254">
    <property type="entry name" value="FKBP_C"/>
    <property type="match status" value="2"/>
</dbReference>
<evidence type="ECO:0000256" key="2">
    <source>
        <dbReference type="ARBA" id="ARBA00013194"/>
    </source>
</evidence>